<comment type="caution">
    <text evidence="1">The sequence shown here is derived from an EMBL/GenBank/DDBJ whole genome shotgun (WGS) entry which is preliminary data.</text>
</comment>
<gene>
    <name evidence="1" type="ORF">PF010_g30100</name>
</gene>
<sequence length="164" mass="18054">MCGDLPGLRCIDDSGIKVCVHEYYGRHSYQVRVDEALQATTHAAAALSQAVQAQHITLSTYCTLIAEIRSVTSVCCLSFGTYSLSARLLYNFSCFGAFFGLYRRLQGRLGDLLRLLNLCFHTSDSVGNRLPVASLLVSRWNGLHGARRASMVVSHGFSWSRSVS</sequence>
<dbReference type="Proteomes" id="UP000488956">
    <property type="component" value="Unassembled WGS sequence"/>
</dbReference>
<dbReference type="AlphaFoldDB" id="A0A6G0JM65"/>
<reference evidence="1 2" key="1">
    <citation type="submission" date="2018-09" db="EMBL/GenBank/DDBJ databases">
        <title>Genomic investigation of the strawberry pathogen Phytophthora fragariae indicates pathogenicity is determined by transcriptional variation in three key races.</title>
        <authorList>
            <person name="Adams T.M."/>
            <person name="Armitage A.D."/>
            <person name="Sobczyk M.K."/>
            <person name="Bates H.J."/>
            <person name="Dunwell J.M."/>
            <person name="Nellist C.F."/>
            <person name="Harrison R.J."/>
        </authorList>
    </citation>
    <scope>NUCLEOTIDE SEQUENCE [LARGE SCALE GENOMIC DNA]</scope>
    <source>
        <strain evidence="1 2">ONT-3</strain>
    </source>
</reference>
<evidence type="ECO:0000313" key="2">
    <source>
        <dbReference type="Proteomes" id="UP000488956"/>
    </source>
</evidence>
<proteinExistence type="predicted"/>
<accession>A0A6G0JM65</accession>
<protein>
    <submittedName>
        <fullName evidence="1">Uncharacterized protein</fullName>
    </submittedName>
</protein>
<dbReference type="EMBL" id="QXFX01005448">
    <property type="protein sequence ID" value="KAE9060731.1"/>
    <property type="molecule type" value="Genomic_DNA"/>
</dbReference>
<name>A0A6G0JM65_9STRA</name>
<organism evidence="1 2">
    <name type="scientific">Phytophthora fragariae</name>
    <dbReference type="NCBI Taxonomy" id="53985"/>
    <lineage>
        <taxon>Eukaryota</taxon>
        <taxon>Sar</taxon>
        <taxon>Stramenopiles</taxon>
        <taxon>Oomycota</taxon>
        <taxon>Peronosporomycetes</taxon>
        <taxon>Peronosporales</taxon>
        <taxon>Peronosporaceae</taxon>
        <taxon>Phytophthora</taxon>
    </lineage>
</organism>
<evidence type="ECO:0000313" key="1">
    <source>
        <dbReference type="EMBL" id="KAE9060731.1"/>
    </source>
</evidence>